<feature type="region of interest" description="Disordered" evidence="1">
    <location>
        <begin position="70"/>
        <end position="89"/>
    </location>
</feature>
<evidence type="ECO:0000313" key="3">
    <source>
        <dbReference type="Proteomes" id="UP000887013"/>
    </source>
</evidence>
<sequence length="89" mass="10149">MDYVDIDTRIFFVAAESLRGSQQEHFPSSYRISTSNESTATQHFRYGQYNELLAARSVFNLQGATTKSKPVPYSMSNRDSVTHLVPQRD</sequence>
<comment type="caution">
    <text evidence="2">The sequence shown here is derived from an EMBL/GenBank/DDBJ whole genome shotgun (WGS) entry which is preliminary data.</text>
</comment>
<gene>
    <name evidence="2" type="ORF">NPIL_611271</name>
</gene>
<organism evidence="2 3">
    <name type="scientific">Nephila pilipes</name>
    <name type="common">Giant wood spider</name>
    <name type="synonym">Nephila maculata</name>
    <dbReference type="NCBI Taxonomy" id="299642"/>
    <lineage>
        <taxon>Eukaryota</taxon>
        <taxon>Metazoa</taxon>
        <taxon>Ecdysozoa</taxon>
        <taxon>Arthropoda</taxon>
        <taxon>Chelicerata</taxon>
        <taxon>Arachnida</taxon>
        <taxon>Araneae</taxon>
        <taxon>Araneomorphae</taxon>
        <taxon>Entelegynae</taxon>
        <taxon>Araneoidea</taxon>
        <taxon>Nephilidae</taxon>
        <taxon>Nephila</taxon>
    </lineage>
</organism>
<accession>A0A8X6NKS4</accession>
<dbReference type="Proteomes" id="UP000887013">
    <property type="component" value="Unassembled WGS sequence"/>
</dbReference>
<name>A0A8X6NKS4_NEPPI</name>
<evidence type="ECO:0000313" key="2">
    <source>
        <dbReference type="EMBL" id="GFT18200.1"/>
    </source>
</evidence>
<reference evidence="2" key="1">
    <citation type="submission" date="2020-08" db="EMBL/GenBank/DDBJ databases">
        <title>Multicomponent nature underlies the extraordinary mechanical properties of spider dragline silk.</title>
        <authorList>
            <person name="Kono N."/>
            <person name="Nakamura H."/>
            <person name="Mori M."/>
            <person name="Yoshida Y."/>
            <person name="Ohtoshi R."/>
            <person name="Malay A.D."/>
            <person name="Moran D.A.P."/>
            <person name="Tomita M."/>
            <person name="Numata K."/>
            <person name="Arakawa K."/>
        </authorList>
    </citation>
    <scope>NUCLEOTIDE SEQUENCE</scope>
</reference>
<protein>
    <submittedName>
        <fullName evidence="2">Uncharacterized protein</fullName>
    </submittedName>
</protein>
<proteinExistence type="predicted"/>
<evidence type="ECO:0000256" key="1">
    <source>
        <dbReference type="SAM" id="MobiDB-lite"/>
    </source>
</evidence>
<feature type="compositionally biased region" description="Polar residues" evidence="1">
    <location>
        <begin position="70"/>
        <end position="79"/>
    </location>
</feature>
<keyword evidence="3" id="KW-1185">Reference proteome</keyword>
<dbReference type="EMBL" id="BMAW01105181">
    <property type="protein sequence ID" value="GFT18200.1"/>
    <property type="molecule type" value="Genomic_DNA"/>
</dbReference>
<dbReference type="AlphaFoldDB" id="A0A8X6NKS4"/>